<proteinExistence type="predicted"/>
<organism evidence="1 2">
    <name type="scientific">Prochlorococcus marinus (strain MIT 9303)</name>
    <dbReference type="NCBI Taxonomy" id="59922"/>
    <lineage>
        <taxon>Bacteria</taxon>
        <taxon>Bacillati</taxon>
        <taxon>Cyanobacteriota</taxon>
        <taxon>Cyanophyceae</taxon>
        <taxon>Synechococcales</taxon>
        <taxon>Prochlorococcaceae</taxon>
        <taxon>Prochlorococcus</taxon>
    </lineage>
</organism>
<evidence type="ECO:0000313" key="2">
    <source>
        <dbReference type="Proteomes" id="UP000002274"/>
    </source>
</evidence>
<reference evidence="1 2" key="1">
    <citation type="journal article" date="2007" name="PLoS Genet.">
        <title>Patterns and implications of gene gain and loss in the evolution of Prochlorococcus.</title>
        <authorList>
            <person name="Kettler G.C."/>
            <person name="Martiny A.C."/>
            <person name="Huang K."/>
            <person name="Zucker J."/>
            <person name="Coleman M.L."/>
            <person name="Rodrigue S."/>
            <person name="Chen F."/>
            <person name="Lapidus A."/>
            <person name="Ferriera S."/>
            <person name="Johnson J."/>
            <person name="Steglich C."/>
            <person name="Church G.M."/>
            <person name="Richardson P."/>
            <person name="Chisholm S.W."/>
        </authorList>
    </citation>
    <scope>NUCLEOTIDE SEQUENCE [LARGE SCALE GENOMIC DNA]</scope>
    <source>
        <strain evidence="1 2">MIT 9303</strain>
    </source>
</reference>
<dbReference type="RefSeq" id="WP_011826411.1">
    <property type="nucleotide sequence ID" value="NC_008820.1"/>
</dbReference>
<name>A2CAL4_PROM3</name>
<evidence type="ECO:0000313" key="1">
    <source>
        <dbReference type="EMBL" id="ABM78524.1"/>
    </source>
</evidence>
<protein>
    <submittedName>
        <fullName evidence="1">Uncharacterized protein</fullName>
    </submittedName>
</protein>
<dbReference type="HOGENOM" id="CLU_177003_0_0_3"/>
<dbReference type="KEGG" id="pmf:P9303_17821"/>
<dbReference type="EMBL" id="CP000554">
    <property type="protein sequence ID" value="ABM78524.1"/>
    <property type="molecule type" value="Genomic_DNA"/>
</dbReference>
<sequence>MDALPSHHQRSRQWTFSRSLLVDPLRSRLRQWQQVRTWARLIREAEALWHVDVRELRRLGALELSQLLEEVPPCQRGRVNRWLHRYSVATRFQSTDLETNCSERS</sequence>
<gene>
    <name evidence="1" type="ordered locus">P9303_17821</name>
</gene>
<dbReference type="AlphaFoldDB" id="A2CAL4"/>
<accession>A2CAL4</accession>
<dbReference type="Proteomes" id="UP000002274">
    <property type="component" value="Chromosome"/>
</dbReference>
<dbReference type="BioCyc" id="PMAR59922:G1G80-1546-MONOMER"/>